<organism evidence="6 7">
    <name type="scientific">Methylococcus capsulatus</name>
    <dbReference type="NCBI Taxonomy" id="414"/>
    <lineage>
        <taxon>Bacteria</taxon>
        <taxon>Pseudomonadati</taxon>
        <taxon>Pseudomonadota</taxon>
        <taxon>Gammaproteobacteria</taxon>
        <taxon>Methylococcales</taxon>
        <taxon>Methylococcaceae</taxon>
        <taxon>Methylococcus</taxon>
    </lineage>
</organism>
<dbReference type="InterPro" id="IPR036388">
    <property type="entry name" value="WH-like_DNA-bd_sf"/>
</dbReference>
<dbReference type="SUPFAM" id="SSF46785">
    <property type="entry name" value="Winged helix' DNA-binding domain"/>
    <property type="match status" value="1"/>
</dbReference>
<dbReference type="CDD" id="cd08431">
    <property type="entry name" value="PBP2_HupR"/>
    <property type="match status" value="1"/>
</dbReference>
<proteinExistence type="inferred from homology"/>
<keyword evidence="4" id="KW-0804">Transcription</keyword>
<protein>
    <submittedName>
        <fullName evidence="6">Uncharacterized HTH-type transcriptional regulator YeeY</fullName>
    </submittedName>
</protein>
<gene>
    <name evidence="6" type="primary">yeeY</name>
    <name evidence="6" type="ORF">MCNOR_2331</name>
</gene>
<keyword evidence="2" id="KW-0805">Transcription regulation</keyword>
<dbReference type="GO" id="GO:0000976">
    <property type="term" value="F:transcription cis-regulatory region binding"/>
    <property type="evidence" value="ECO:0007669"/>
    <property type="project" value="TreeGrafter"/>
</dbReference>
<dbReference type="Pfam" id="PF00126">
    <property type="entry name" value="HTH_1"/>
    <property type="match status" value="1"/>
</dbReference>
<dbReference type="PANTHER" id="PTHR30126">
    <property type="entry name" value="HTH-TYPE TRANSCRIPTIONAL REGULATOR"/>
    <property type="match status" value="1"/>
</dbReference>
<keyword evidence="3" id="KW-0238">DNA-binding</keyword>
<dbReference type="Gene3D" id="1.10.10.10">
    <property type="entry name" value="Winged helix-like DNA-binding domain superfamily/Winged helix DNA-binding domain"/>
    <property type="match status" value="1"/>
</dbReference>
<dbReference type="GO" id="GO:0003700">
    <property type="term" value="F:DNA-binding transcription factor activity"/>
    <property type="evidence" value="ECO:0007669"/>
    <property type="project" value="InterPro"/>
</dbReference>
<dbReference type="InterPro" id="IPR005119">
    <property type="entry name" value="LysR_subst-bd"/>
</dbReference>
<evidence type="ECO:0000256" key="2">
    <source>
        <dbReference type="ARBA" id="ARBA00023015"/>
    </source>
</evidence>
<feature type="domain" description="HTH lysR-type" evidence="5">
    <location>
        <begin position="4"/>
        <end position="61"/>
    </location>
</feature>
<dbReference type="FunFam" id="1.10.10.10:FF:000001">
    <property type="entry name" value="LysR family transcriptional regulator"/>
    <property type="match status" value="1"/>
</dbReference>
<comment type="similarity">
    <text evidence="1">Belongs to the LysR transcriptional regulatory family.</text>
</comment>
<evidence type="ECO:0000313" key="6">
    <source>
        <dbReference type="EMBL" id="CAI8841901.1"/>
    </source>
</evidence>
<evidence type="ECO:0000259" key="5">
    <source>
        <dbReference type="PROSITE" id="PS50931"/>
    </source>
</evidence>
<name>A0AA35UCK5_METCP</name>
<dbReference type="EMBL" id="OX458332">
    <property type="protein sequence ID" value="CAI8841901.1"/>
    <property type="molecule type" value="Genomic_DNA"/>
</dbReference>
<evidence type="ECO:0000256" key="1">
    <source>
        <dbReference type="ARBA" id="ARBA00009437"/>
    </source>
</evidence>
<evidence type="ECO:0000256" key="4">
    <source>
        <dbReference type="ARBA" id="ARBA00023163"/>
    </source>
</evidence>
<dbReference type="AlphaFoldDB" id="A0AA35UCK5"/>
<sequence>MIRIDLDGLRLLDAIARRGSFAAAAEEMHRVPSAVTYGIQKLEQDLGVILFDRSGHRATLTEAGRELLQEGRHLLRAAAELEERVRQVARGFETELRIALSDLIPLDRFYPLLEAFYVLNCATRIKLSREVYGGTWDALATSRADLVIGAPGEAPPGGGLATRPLGVVEFVFAIAPGHPLAGLAEPLQRADIQHHRAVVASDSSRNLPPRTSGLLSGQDTLAVPDTEAKLEAHRRGLGVGYLPRQLVLQDLARGTLICKEVEEPKPQVPLFLAWRSGHRGKALDWFIQRVEQAAAAGLLV</sequence>
<dbReference type="PANTHER" id="PTHR30126:SF4">
    <property type="entry name" value="LYSR FAMILY TRANSCRIPTIONAL REGULATOR"/>
    <property type="match status" value="1"/>
</dbReference>
<dbReference type="Gene3D" id="3.40.190.290">
    <property type="match status" value="1"/>
</dbReference>
<dbReference type="InterPro" id="IPR000847">
    <property type="entry name" value="LysR_HTH_N"/>
</dbReference>
<dbReference type="RefSeq" id="WP_017365367.1">
    <property type="nucleotide sequence ID" value="NZ_OX458332.1"/>
</dbReference>
<accession>A0AA35UCK5</accession>
<dbReference type="PROSITE" id="PS50931">
    <property type="entry name" value="HTH_LYSR"/>
    <property type="match status" value="1"/>
</dbReference>
<evidence type="ECO:0000313" key="7">
    <source>
        <dbReference type="Proteomes" id="UP001158598"/>
    </source>
</evidence>
<dbReference type="Pfam" id="PF03466">
    <property type="entry name" value="LysR_substrate"/>
    <property type="match status" value="1"/>
</dbReference>
<dbReference type="SUPFAM" id="SSF53850">
    <property type="entry name" value="Periplasmic binding protein-like II"/>
    <property type="match status" value="1"/>
</dbReference>
<evidence type="ECO:0000256" key="3">
    <source>
        <dbReference type="ARBA" id="ARBA00023125"/>
    </source>
</evidence>
<dbReference type="InterPro" id="IPR036390">
    <property type="entry name" value="WH_DNA-bd_sf"/>
</dbReference>
<reference evidence="6" key="1">
    <citation type="submission" date="2023-03" db="EMBL/GenBank/DDBJ databases">
        <authorList>
            <person name="Pearce D."/>
        </authorList>
    </citation>
    <scope>NUCLEOTIDE SEQUENCE</scope>
    <source>
        <strain evidence="6">Mc</strain>
    </source>
</reference>
<dbReference type="Proteomes" id="UP001158598">
    <property type="component" value="Chromosome"/>
</dbReference>